<dbReference type="EMBL" id="CP099837">
    <property type="protein sequence ID" value="USY20816.1"/>
    <property type="molecule type" value="Genomic_DNA"/>
</dbReference>
<feature type="region of interest" description="Disordered" evidence="1">
    <location>
        <begin position="1"/>
        <end position="60"/>
    </location>
</feature>
<protein>
    <submittedName>
        <fullName evidence="3">Uncharacterized protein</fullName>
    </submittedName>
</protein>
<dbReference type="Proteomes" id="UP001055940">
    <property type="component" value="Chromosome"/>
</dbReference>
<evidence type="ECO:0000313" key="4">
    <source>
        <dbReference type="Proteomes" id="UP001055940"/>
    </source>
</evidence>
<accession>A0ABY5DCM5</accession>
<organism evidence="3 4">
    <name type="scientific">Nocardiopsis exhalans</name>
    <dbReference type="NCBI Taxonomy" id="163604"/>
    <lineage>
        <taxon>Bacteria</taxon>
        <taxon>Bacillati</taxon>
        <taxon>Actinomycetota</taxon>
        <taxon>Actinomycetes</taxon>
        <taxon>Streptosporangiales</taxon>
        <taxon>Nocardiopsidaceae</taxon>
        <taxon>Nocardiopsis</taxon>
    </lineage>
</organism>
<feature type="transmembrane region" description="Helical" evidence="2">
    <location>
        <begin position="339"/>
        <end position="360"/>
    </location>
</feature>
<name>A0ABY5DCM5_9ACTN</name>
<evidence type="ECO:0000256" key="2">
    <source>
        <dbReference type="SAM" id="Phobius"/>
    </source>
</evidence>
<feature type="transmembrane region" description="Helical" evidence="2">
    <location>
        <begin position="102"/>
        <end position="126"/>
    </location>
</feature>
<feature type="transmembrane region" description="Helical" evidence="2">
    <location>
        <begin position="198"/>
        <end position="220"/>
    </location>
</feature>
<keyword evidence="2" id="KW-1133">Transmembrane helix</keyword>
<proteinExistence type="predicted"/>
<keyword evidence="4" id="KW-1185">Reference proteome</keyword>
<feature type="compositionally biased region" description="Pro residues" evidence="1">
    <location>
        <begin position="16"/>
        <end position="31"/>
    </location>
</feature>
<reference evidence="3" key="1">
    <citation type="submission" date="2022-06" db="EMBL/GenBank/DDBJ databases">
        <authorList>
            <person name="Ping M."/>
        </authorList>
    </citation>
    <scope>NUCLEOTIDE SEQUENCE</scope>
    <source>
        <strain evidence="3">JCM11759T</strain>
    </source>
</reference>
<evidence type="ECO:0000256" key="1">
    <source>
        <dbReference type="SAM" id="MobiDB-lite"/>
    </source>
</evidence>
<dbReference type="RefSeq" id="WP_254419841.1">
    <property type="nucleotide sequence ID" value="NZ_BAAAJB010000049.1"/>
</dbReference>
<evidence type="ECO:0000313" key="3">
    <source>
        <dbReference type="EMBL" id="USY20816.1"/>
    </source>
</evidence>
<feature type="compositionally biased region" description="Low complexity" evidence="1">
    <location>
        <begin position="46"/>
        <end position="60"/>
    </location>
</feature>
<feature type="transmembrane region" description="Helical" evidence="2">
    <location>
        <begin position="71"/>
        <end position="90"/>
    </location>
</feature>
<sequence>MTTPEENPPSGETGQQPPPALPPSPPYPAPKFRPAEAPQDAPQRHPAAAANTVPAAPSAEASLPGVKPARLWYWVFGAIFPVNLLISILLLSDNPGASPALIVSGIVTPILTFFVSLIGCVVVLVIRSSRISRRRAEQTRRAHVAPGGVPVSPNGTPMPYPGQQAPSLQPGYAPQRPPVAHMPPVRIPVKDVRPRRRWMVVGALILPLAFALGTTGFWTFGSSAAEASPEFASGVVEGTGSVTFQVEEDQVGSLGLYSTGRPDDESSFTCDLSGAGYTGFTEKPVGYSHGDWRLVESAVVTSPGTHTLDCEGPDHLEFAIADTDVAVAYDEAMLASVGLMMLSCLVGFIVSLTVMITVGVKRGNYRARLIREHQARMYQDWARAQARGQNAPQHHPT</sequence>
<gene>
    <name evidence="3" type="ORF">NE857_03945</name>
</gene>
<keyword evidence="2" id="KW-0472">Membrane</keyword>
<feature type="compositionally biased region" description="Polar residues" evidence="1">
    <location>
        <begin position="1"/>
        <end position="15"/>
    </location>
</feature>
<keyword evidence="2" id="KW-0812">Transmembrane</keyword>